<dbReference type="GO" id="GO:0045259">
    <property type="term" value="C:proton-transporting ATP synthase complex"/>
    <property type="evidence" value="ECO:0007669"/>
    <property type="project" value="UniProtKB-KW"/>
</dbReference>
<dbReference type="NCBIfam" id="NF009967">
    <property type="entry name" value="PRK13430.1"/>
    <property type="match status" value="1"/>
</dbReference>
<dbReference type="GO" id="GO:0005886">
    <property type="term" value="C:plasma membrane"/>
    <property type="evidence" value="ECO:0007669"/>
    <property type="project" value="UniProtKB-SubCell"/>
</dbReference>
<dbReference type="Proteomes" id="UP000221653">
    <property type="component" value="Unassembled WGS sequence"/>
</dbReference>
<evidence type="ECO:0000313" key="8">
    <source>
        <dbReference type="EMBL" id="PFG28911.1"/>
    </source>
</evidence>
<comment type="subcellular location">
    <subcellularLocation>
        <location evidence="7">Cell membrane</location>
        <topology evidence="7">Peripheral membrane protein</topology>
    </subcellularLocation>
    <subcellularLocation>
        <location evidence="1">Membrane</location>
    </subcellularLocation>
</comment>
<proteinExistence type="inferred from homology"/>
<dbReference type="InterPro" id="IPR026015">
    <property type="entry name" value="ATP_synth_OSCP/delta_N_sf"/>
</dbReference>
<reference evidence="8 9" key="1">
    <citation type="submission" date="2017-10" db="EMBL/GenBank/DDBJ databases">
        <title>Sequencing the genomes of 1000 actinobacteria strains.</title>
        <authorList>
            <person name="Klenk H.-P."/>
        </authorList>
    </citation>
    <scope>NUCLEOTIDE SEQUENCE [LARGE SCALE GENOMIC DNA]</scope>
    <source>
        <strain evidence="8 9">DSM 20688</strain>
    </source>
</reference>
<dbReference type="RefSeq" id="WP_048380563.1">
    <property type="nucleotide sequence ID" value="NZ_LDYE01000007.1"/>
</dbReference>
<sequence length="271" mass="29364">MHAASRDALNQLTPKLDNLTAGAAQAPTAAQLGAELFDVVEALDKDRALRIAVADTTRTAEQRAGLIREVFNGRVAQPTLDILGEAAAQSWSTPREFRTGLVVLGRRALLRGAESEGQLQDVEDQLYDLSRILDREPELSMLLSDPRADAAQKRSLLASVLYGKALKYTEALALQVIGRPEHNPVDDIAALVDQAADLRGRTVAQVVSAAELTDAQRQVLAEKLGQLYGRDFSIHTVVDESILGGMIIRVGDEKIDGSTIGRLERLRAQLV</sequence>
<dbReference type="AlphaFoldDB" id="A0A2A9DRA1"/>
<dbReference type="GO" id="GO:0046933">
    <property type="term" value="F:proton-transporting ATP synthase activity, rotational mechanism"/>
    <property type="evidence" value="ECO:0007669"/>
    <property type="project" value="UniProtKB-UniRule"/>
</dbReference>
<evidence type="ECO:0000256" key="1">
    <source>
        <dbReference type="ARBA" id="ARBA00004370"/>
    </source>
</evidence>
<evidence type="ECO:0000313" key="9">
    <source>
        <dbReference type="Proteomes" id="UP000221653"/>
    </source>
</evidence>
<dbReference type="NCBIfam" id="TIGR01145">
    <property type="entry name" value="ATP_synt_delta"/>
    <property type="match status" value="1"/>
</dbReference>
<protein>
    <recommendedName>
        <fullName evidence="7">ATP synthase subunit delta</fullName>
    </recommendedName>
    <alternativeName>
        <fullName evidence="7">ATP synthase F(1) sector subunit delta</fullName>
    </alternativeName>
    <alternativeName>
        <fullName evidence="7">F-type ATPase subunit delta</fullName>
        <shortName evidence="7">F-ATPase subunit delta</shortName>
    </alternativeName>
</protein>
<keyword evidence="7" id="KW-1003">Cell membrane</keyword>
<comment type="function">
    <text evidence="7">This protein is part of the stalk that links CF(0) to CF(1). It either transmits conformational changes from CF(0) to CF(1) or is implicated in proton conduction.</text>
</comment>
<comment type="caution">
    <text evidence="8">The sequence shown here is derived from an EMBL/GenBank/DDBJ whole genome shotgun (WGS) entry which is preliminary data.</text>
</comment>
<evidence type="ECO:0000256" key="4">
    <source>
        <dbReference type="ARBA" id="ARBA00023065"/>
    </source>
</evidence>
<keyword evidence="7" id="KW-0139">CF(1)</keyword>
<dbReference type="EMBL" id="PDJF01000001">
    <property type="protein sequence ID" value="PFG28911.1"/>
    <property type="molecule type" value="Genomic_DNA"/>
</dbReference>
<keyword evidence="5 7" id="KW-0472">Membrane</keyword>
<dbReference type="InterPro" id="IPR000711">
    <property type="entry name" value="ATPase_OSCP/dsu"/>
</dbReference>
<evidence type="ECO:0000256" key="2">
    <source>
        <dbReference type="ARBA" id="ARBA00022448"/>
    </source>
</evidence>
<evidence type="ECO:0000256" key="7">
    <source>
        <dbReference type="HAMAP-Rule" id="MF_01416"/>
    </source>
</evidence>
<evidence type="ECO:0000256" key="6">
    <source>
        <dbReference type="ARBA" id="ARBA00023310"/>
    </source>
</evidence>
<dbReference type="PANTHER" id="PTHR11910">
    <property type="entry name" value="ATP SYNTHASE DELTA CHAIN"/>
    <property type="match status" value="1"/>
</dbReference>
<accession>A0A2A9DRA1</accession>
<dbReference type="OrthoDB" id="5242917at2"/>
<organism evidence="8 9">
    <name type="scientific">Corynebacterium renale</name>
    <dbReference type="NCBI Taxonomy" id="1724"/>
    <lineage>
        <taxon>Bacteria</taxon>
        <taxon>Bacillati</taxon>
        <taxon>Actinomycetota</taxon>
        <taxon>Actinomycetes</taxon>
        <taxon>Mycobacteriales</taxon>
        <taxon>Corynebacteriaceae</taxon>
        <taxon>Corynebacterium</taxon>
    </lineage>
</organism>
<comment type="similarity">
    <text evidence="7">Belongs to the ATPase delta chain family.</text>
</comment>
<comment type="function">
    <text evidence="7">F(1)F(0) ATP synthase produces ATP from ADP in the presence of a proton or sodium gradient. F-type ATPases consist of two structural domains, F(1) containing the extramembraneous catalytic core and F(0) containing the membrane proton channel, linked together by a central stalk and a peripheral stalk. During catalysis, ATP synthesis in the catalytic domain of F(1) is coupled via a rotary mechanism of the central stalk subunits to proton translocation.</text>
</comment>
<dbReference type="Gene3D" id="1.10.520.20">
    <property type="entry name" value="N-terminal domain of the delta subunit of the F1F0-ATP synthase"/>
    <property type="match status" value="1"/>
</dbReference>
<evidence type="ECO:0000256" key="5">
    <source>
        <dbReference type="ARBA" id="ARBA00023136"/>
    </source>
</evidence>
<dbReference type="STRING" id="1724.GCA_001044175_02113"/>
<dbReference type="Pfam" id="PF00213">
    <property type="entry name" value="OSCP"/>
    <property type="match status" value="1"/>
</dbReference>
<dbReference type="PRINTS" id="PR00125">
    <property type="entry name" value="ATPASEDELTA"/>
</dbReference>
<keyword evidence="2 7" id="KW-0813">Transport</keyword>
<keyword evidence="4 7" id="KW-0406">Ion transport</keyword>
<name>A0A2A9DRA1_9CORY</name>
<keyword evidence="3 7" id="KW-0375">Hydrogen ion transport</keyword>
<dbReference type="HAMAP" id="MF_01416">
    <property type="entry name" value="ATP_synth_delta_bact"/>
    <property type="match status" value="1"/>
</dbReference>
<gene>
    <name evidence="7" type="primary">atpH</name>
    <name evidence="8" type="ORF">ATK06_2040</name>
</gene>
<keyword evidence="9" id="KW-1185">Reference proteome</keyword>
<evidence type="ECO:0000256" key="3">
    <source>
        <dbReference type="ARBA" id="ARBA00022781"/>
    </source>
</evidence>
<keyword evidence="6 7" id="KW-0066">ATP synthesis</keyword>